<evidence type="ECO:0000256" key="2">
    <source>
        <dbReference type="ARBA" id="ARBA00022692"/>
    </source>
</evidence>
<dbReference type="InParanoid" id="A0A067P8W3"/>
<evidence type="ECO:0000256" key="5">
    <source>
        <dbReference type="SAM" id="Phobius"/>
    </source>
</evidence>
<evidence type="ECO:0008006" key="8">
    <source>
        <dbReference type="Google" id="ProtNLM"/>
    </source>
</evidence>
<dbReference type="Proteomes" id="UP000027073">
    <property type="component" value="Unassembled WGS sequence"/>
</dbReference>
<evidence type="ECO:0000313" key="7">
    <source>
        <dbReference type="Proteomes" id="UP000027073"/>
    </source>
</evidence>
<feature type="transmembrane region" description="Helical" evidence="5">
    <location>
        <begin position="17"/>
        <end position="39"/>
    </location>
</feature>
<keyword evidence="3 5" id="KW-1133">Transmembrane helix</keyword>
<dbReference type="HOGENOM" id="CLU_1138401_0_0_1"/>
<proteinExistence type="predicted"/>
<gene>
    <name evidence="6" type="ORF">PLEOSDRAFT_1029685</name>
</gene>
<evidence type="ECO:0000256" key="4">
    <source>
        <dbReference type="ARBA" id="ARBA00023136"/>
    </source>
</evidence>
<feature type="transmembrane region" description="Helical" evidence="5">
    <location>
        <begin position="205"/>
        <end position="228"/>
    </location>
</feature>
<dbReference type="EMBL" id="KL198004">
    <property type="protein sequence ID" value="KDQ32822.1"/>
    <property type="molecule type" value="Genomic_DNA"/>
</dbReference>
<name>A0A067P8W3_PLEO1</name>
<accession>A0A067P8W3</accession>
<keyword evidence="2 5" id="KW-0812">Transmembrane</keyword>
<feature type="non-terminal residue" evidence="6">
    <location>
        <position position="247"/>
    </location>
</feature>
<dbReference type="PANTHER" id="PTHR23112">
    <property type="entry name" value="G PROTEIN-COUPLED RECEPTOR 157-RELATED"/>
    <property type="match status" value="1"/>
</dbReference>
<evidence type="ECO:0000256" key="1">
    <source>
        <dbReference type="ARBA" id="ARBA00004141"/>
    </source>
</evidence>
<organism evidence="6 7">
    <name type="scientific">Pleurotus ostreatus (strain PC15)</name>
    <name type="common">Oyster mushroom</name>
    <dbReference type="NCBI Taxonomy" id="1137138"/>
    <lineage>
        <taxon>Eukaryota</taxon>
        <taxon>Fungi</taxon>
        <taxon>Dikarya</taxon>
        <taxon>Basidiomycota</taxon>
        <taxon>Agaricomycotina</taxon>
        <taxon>Agaricomycetes</taxon>
        <taxon>Agaricomycetidae</taxon>
        <taxon>Agaricales</taxon>
        <taxon>Pleurotineae</taxon>
        <taxon>Pleurotaceae</taxon>
        <taxon>Pleurotus</taxon>
    </lineage>
</organism>
<feature type="transmembrane region" description="Helical" evidence="5">
    <location>
        <begin position="108"/>
        <end position="128"/>
    </location>
</feature>
<feature type="transmembrane region" description="Helical" evidence="5">
    <location>
        <begin position="180"/>
        <end position="199"/>
    </location>
</feature>
<feature type="non-terminal residue" evidence="6">
    <location>
        <position position="1"/>
    </location>
</feature>
<comment type="subcellular location">
    <subcellularLocation>
        <location evidence="1">Membrane</location>
        <topology evidence="1">Multi-pass membrane protein</topology>
    </subcellularLocation>
</comment>
<dbReference type="GO" id="GO:0004930">
    <property type="term" value="F:G protein-coupled receptor activity"/>
    <property type="evidence" value="ECO:0007669"/>
    <property type="project" value="TreeGrafter"/>
</dbReference>
<dbReference type="GO" id="GO:0007189">
    <property type="term" value="P:adenylate cyclase-activating G protein-coupled receptor signaling pathway"/>
    <property type="evidence" value="ECO:0007669"/>
    <property type="project" value="TreeGrafter"/>
</dbReference>
<dbReference type="PANTHER" id="PTHR23112:SF37">
    <property type="entry name" value="G PROTEIN-COUPLED RECEPTOR GPR1"/>
    <property type="match status" value="1"/>
</dbReference>
<sequence>KGPICTAQSVLEQMGDVGVALTTLVIASHTFIILVLRWHTPARISIKSLSIPVPAIVLSLIWLFITLAIAIPAGLHQNNPDKPYFSRTGYWCWINESYPKERIGLEYFWLWAAAFIQIILYVFLALVLRGLVVVENGRFGWASKSKSSEQRDDYSYDSDGAREARDEAARVANRTAMQMLFYPLVYIITIFPISIARWVSFSGTAIPSAATMFADIMFCSSGFLNVLLYTITRPGVVRGSPQAPPPS</sequence>
<dbReference type="Gene3D" id="1.20.1070.10">
    <property type="entry name" value="Rhodopsin 7-helix transmembrane proteins"/>
    <property type="match status" value="1"/>
</dbReference>
<evidence type="ECO:0000313" key="6">
    <source>
        <dbReference type="EMBL" id="KDQ32822.1"/>
    </source>
</evidence>
<dbReference type="AlphaFoldDB" id="A0A067P8W3"/>
<feature type="transmembrane region" description="Helical" evidence="5">
    <location>
        <begin position="51"/>
        <end position="75"/>
    </location>
</feature>
<dbReference type="OrthoDB" id="100006at2759"/>
<dbReference type="GO" id="GO:0005886">
    <property type="term" value="C:plasma membrane"/>
    <property type="evidence" value="ECO:0007669"/>
    <property type="project" value="TreeGrafter"/>
</dbReference>
<evidence type="ECO:0000256" key="3">
    <source>
        <dbReference type="ARBA" id="ARBA00022989"/>
    </source>
</evidence>
<dbReference type="STRING" id="1137138.A0A067P8W3"/>
<keyword evidence="4 5" id="KW-0472">Membrane</keyword>
<dbReference type="VEuPathDB" id="FungiDB:PLEOSDRAFT_1029685"/>
<protein>
    <recommendedName>
        <fullName evidence="8">Glucose receptor Git3 N-terminal domain-containing protein</fullName>
    </recommendedName>
</protein>
<dbReference type="SUPFAM" id="SSF81321">
    <property type="entry name" value="Family A G protein-coupled receptor-like"/>
    <property type="match status" value="1"/>
</dbReference>
<reference evidence="7" key="1">
    <citation type="journal article" date="2014" name="Proc. Natl. Acad. Sci. U.S.A.">
        <title>Extensive sampling of basidiomycete genomes demonstrates inadequacy of the white-rot/brown-rot paradigm for wood decay fungi.</title>
        <authorList>
            <person name="Riley R."/>
            <person name="Salamov A.A."/>
            <person name="Brown D.W."/>
            <person name="Nagy L.G."/>
            <person name="Floudas D."/>
            <person name="Held B.W."/>
            <person name="Levasseur A."/>
            <person name="Lombard V."/>
            <person name="Morin E."/>
            <person name="Otillar R."/>
            <person name="Lindquist E.A."/>
            <person name="Sun H."/>
            <person name="LaButti K.M."/>
            <person name="Schmutz J."/>
            <person name="Jabbour D."/>
            <person name="Luo H."/>
            <person name="Baker S.E."/>
            <person name="Pisabarro A.G."/>
            <person name="Walton J.D."/>
            <person name="Blanchette R.A."/>
            <person name="Henrissat B."/>
            <person name="Martin F."/>
            <person name="Cullen D."/>
            <person name="Hibbett D.S."/>
            <person name="Grigoriev I.V."/>
        </authorList>
    </citation>
    <scope>NUCLEOTIDE SEQUENCE [LARGE SCALE GENOMIC DNA]</scope>
    <source>
        <strain evidence="7">PC15</strain>
    </source>
</reference>